<proteinExistence type="predicted"/>
<name>A0ABQ5HU29_9ASTR</name>
<reference evidence="2" key="2">
    <citation type="submission" date="2022-01" db="EMBL/GenBank/DDBJ databases">
        <authorList>
            <person name="Yamashiro T."/>
            <person name="Shiraishi A."/>
            <person name="Satake H."/>
            <person name="Nakayama K."/>
        </authorList>
    </citation>
    <scope>NUCLEOTIDE SEQUENCE</scope>
</reference>
<comment type="caution">
    <text evidence="2">The sequence shown here is derived from an EMBL/GenBank/DDBJ whole genome shotgun (WGS) entry which is preliminary data.</text>
</comment>
<reference evidence="2" key="1">
    <citation type="journal article" date="2022" name="Int. J. Mol. Sci.">
        <title>Draft Genome of Tanacetum Coccineum: Genomic Comparison of Closely Related Tanacetum-Family Plants.</title>
        <authorList>
            <person name="Yamashiro T."/>
            <person name="Shiraishi A."/>
            <person name="Nakayama K."/>
            <person name="Satake H."/>
        </authorList>
    </citation>
    <scope>NUCLEOTIDE SEQUENCE</scope>
</reference>
<organism evidence="2 3">
    <name type="scientific">Tanacetum coccineum</name>
    <dbReference type="NCBI Taxonomy" id="301880"/>
    <lineage>
        <taxon>Eukaryota</taxon>
        <taxon>Viridiplantae</taxon>
        <taxon>Streptophyta</taxon>
        <taxon>Embryophyta</taxon>
        <taxon>Tracheophyta</taxon>
        <taxon>Spermatophyta</taxon>
        <taxon>Magnoliopsida</taxon>
        <taxon>eudicotyledons</taxon>
        <taxon>Gunneridae</taxon>
        <taxon>Pentapetalae</taxon>
        <taxon>asterids</taxon>
        <taxon>campanulids</taxon>
        <taxon>Asterales</taxon>
        <taxon>Asteraceae</taxon>
        <taxon>Asteroideae</taxon>
        <taxon>Anthemideae</taxon>
        <taxon>Anthemidinae</taxon>
        <taxon>Tanacetum</taxon>
    </lineage>
</organism>
<feature type="region of interest" description="Disordered" evidence="1">
    <location>
        <begin position="249"/>
        <end position="283"/>
    </location>
</feature>
<evidence type="ECO:0000256" key="1">
    <source>
        <dbReference type="SAM" id="MobiDB-lite"/>
    </source>
</evidence>
<feature type="compositionally biased region" description="Basic residues" evidence="1">
    <location>
        <begin position="251"/>
        <end position="265"/>
    </location>
</feature>
<protein>
    <submittedName>
        <fullName evidence="2">Uncharacterized protein</fullName>
    </submittedName>
</protein>
<evidence type="ECO:0000313" key="2">
    <source>
        <dbReference type="EMBL" id="GJT90986.1"/>
    </source>
</evidence>
<feature type="region of interest" description="Disordered" evidence="1">
    <location>
        <begin position="89"/>
        <end position="111"/>
    </location>
</feature>
<accession>A0ABQ5HU29</accession>
<keyword evidence="3" id="KW-1185">Reference proteome</keyword>
<dbReference type="EMBL" id="BQNB010019976">
    <property type="protein sequence ID" value="GJT90986.1"/>
    <property type="molecule type" value="Genomic_DNA"/>
</dbReference>
<evidence type="ECO:0000313" key="3">
    <source>
        <dbReference type="Proteomes" id="UP001151760"/>
    </source>
</evidence>
<feature type="compositionally biased region" description="Polar residues" evidence="1">
    <location>
        <begin position="91"/>
        <end position="104"/>
    </location>
</feature>
<sequence>MRNVTGTNGYVYFTLIREAQEEEISPTILEAAKTLSKVASQGVSKEKLTDKGKRYRRRARSMAKKIDIGLDAKEEINIGREEINTGIKDVNTGSTKVDSGTASKRGQREGKAPMIEEDIQATHKTKEQMRQEQAGLEEAIKLQAQLDAEVAKQIYLDKMIAKRMAKEEALSEQQKKRKSQVQFEAQFYTEEDYDAIKAKLEANAELSKDVLGKDLPEQDFAKRMAEMIDDKDVPAIEEKVAEVKEEETVKRTGKRKKQKARKGIKINKSAQEDLETNKEESVEAMNPTPLTIKSDSMANWKIFQQGQRSVYQIIRANGADTVYMSFEAMIKDFTREDLIELYRTMFDPPLNEDPI</sequence>
<dbReference type="Proteomes" id="UP001151760">
    <property type="component" value="Unassembled WGS sequence"/>
</dbReference>
<gene>
    <name evidence="2" type="ORF">Tco_1079831</name>
</gene>